<evidence type="ECO:0000313" key="2">
    <source>
        <dbReference type="EMBL" id="PVA07099.1"/>
    </source>
</evidence>
<accession>A0A2T7FY57</accession>
<dbReference type="Pfam" id="PF08212">
    <property type="entry name" value="Lipocalin_2"/>
    <property type="match status" value="1"/>
</dbReference>
<dbReference type="EMBL" id="QCYG01000004">
    <property type="protein sequence ID" value="PVA07099.1"/>
    <property type="molecule type" value="Genomic_DNA"/>
</dbReference>
<dbReference type="SUPFAM" id="SSF50814">
    <property type="entry name" value="Lipocalins"/>
    <property type="match status" value="1"/>
</dbReference>
<sequence length="159" mass="16801">MVLNCTATPPSAPISYRDPAAQIASQTDVTTERLAGNWVVRQGYSQGGPVDSLSFEAGPDGALRMRSCAGDTCSGPAARLAMTGPGRWSPQAGQAAPVPAPLWVLWMDFDSRTAAIGTPDGQFGWIMDRAPTGGADRIAAAREIMDWFGYDMARLADLP</sequence>
<dbReference type="InterPro" id="IPR012674">
    <property type="entry name" value="Calycin"/>
</dbReference>
<dbReference type="OrthoDB" id="594739at2"/>
<proteinExistence type="predicted"/>
<reference evidence="2 3" key="1">
    <citation type="submission" date="2018-04" db="EMBL/GenBank/DDBJ databases">
        <title>Pelagivirga bohaiensis gen. nov., sp. nov., a bacterium isolated from the Bohai Sea.</title>
        <authorList>
            <person name="Ji X."/>
        </authorList>
    </citation>
    <scope>NUCLEOTIDE SEQUENCE [LARGE SCALE GENOMIC DNA]</scope>
    <source>
        <strain evidence="2 3">BH-SD16</strain>
    </source>
</reference>
<evidence type="ECO:0000313" key="3">
    <source>
        <dbReference type="Proteomes" id="UP000244817"/>
    </source>
</evidence>
<organism evidence="2 3">
    <name type="scientific">Thalassorhabdomicrobium marinisediminis</name>
    <dbReference type="NCBI Taxonomy" id="2170577"/>
    <lineage>
        <taxon>Bacteria</taxon>
        <taxon>Pseudomonadati</taxon>
        <taxon>Pseudomonadota</taxon>
        <taxon>Alphaproteobacteria</taxon>
        <taxon>Rhodobacterales</taxon>
        <taxon>Paracoccaceae</taxon>
        <taxon>Thalassorhabdomicrobium</taxon>
    </lineage>
</organism>
<comment type="caution">
    <text evidence="2">The sequence shown here is derived from an EMBL/GenBank/DDBJ whole genome shotgun (WGS) entry which is preliminary data.</text>
</comment>
<keyword evidence="3" id="KW-1185">Reference proteome</keyword>
<evidence type="ECO:0000259" key="1">
    <source>
        <dbReference type="Pfam" id="PF08212"/>
    </source>
</evidence>
<dbReference type="AlphaFoldDB" id="A0A2T7FY57"/>
<name>A0A2T7FY57_9RHOB</name>
<dbReference type="Gene3D" id="2.40.128.20">
    <property type="match status" value="1"/>
</dbReference>
<dbReference type="RefSeq" id="WP_108640635.1">
    <property type="nucleotide sequence ID" value="NZ_QCYG01000004.1"/>
</dbReference>
<dbReference type="Proteomes" id="UP000244817">
    <property type="component" value="Unassembled WGS sequence"/>
</dbReference>
<feature type="domain" description="Lipocalin/cytosolic fatty-acid binding" evidence="1">
    <location>
        <begin position="94"/>
        <end position="156"/>
    </location>
</feature>
<protein>
    <recommendedName>
        <fullName evidence="1">Lipocalin/cytosolic fatty-acid binding domain-containing protein</fullName>
    </recommendedName>
</protein>
<gene>
    <name evidence="2" type="ORF">DC363_06675</name>
</gene>
<dbReference type="InterPro" id="IPR000566">
    <property type="entry name" value="Lipocln_cytosolic_FA-bd_dom"/>
</dbReference>